<dbReference type="GO" id="GO:0008714">
    <property type="term" value="F:AMP nucleosidase activity"/>
    <property type="evidence" value="ECO:0007669"/>
    <property type="project" value="UniProtKB-EC"/>
</dbReference>
<dbReference type="EMBL" id="QLSX01000007">
    <property type="protein sequence ID" value="RAR60239.1"/>
    <property type="molecule type" value="Genomic_DNA"/>
</dbReference>
<dbReference type="Proteomes" id="UP000249700">
    <property type="component" value="Unassembled WGS sequence"/>
</dbReference>
<evidence type="ECO:0000256" key="3">
    <source>
        <dbReference type="ARBA" id="ARBA00031983"/>
    </source>
</evidence>
<dbReference type="Gene3D" id="3.40.50.450">
    <property type="match status" value="1"/>
</dbReference>
<dbReference type="Pfam" id="PF03641">
    <property type="entry name" value="Lysine_decarbox"/>
    <property type="match status" value="1"/>
</dbReference>
<dbReference type="RefSeq" id="WP_092524120.1">
    <property type="nucleotide sequence ID" value="NZ_FNCI01000003.1"/>
</dbReference>
<dbReference type="InterPro" id="IPR031100">
    <property type="entry name" value="LOG_fam"/>
</dbReference>
<dbReference type="AlphaFoldDB" id="A0A1G7QIC0"/>
<dbReference type="InterPro" id="IPR049788">
    <property type="entry name" value="PpnN"/>
</dbReference>
<sequence>MPQTISTTLSPEGSLEVLSQHEVNRLRDTSSSGLHDLLRRCALAILNSDNMTDDGLAVMEAYRDFDIEVLQEDRGLRLKISNAPIEAFVDGKMIRGIRELLSSVVRDVVYVYNEIQTHPRFDLSTGEGTTNAVFHILRKAGALQPSLDPSLVVCWGGHSISREEYDYTKRVGYHLGLRELDICTGCGPGAMKGPMKGANVAHVKQRRSHGRYLGISEPGIIAAESPNPIVNELVIMPDIEKRLEAFVRVGHGIVVFPGGVGTAEEILYLLGILLHPDNKDIPFPVIFTGPASSADYFKRIDEFLAYTLGDAARERYRIIIDDPTSVAKAMRLGIDEVAEFRRTHQDAFYYNWRLNIDRNFQEPFAADHAAMAGLELHRNQPTHELAANLRRAFSGIVAGNVKEPGIRAIEAHGPFRLHAEPDLMSRLDELLTSFVEQGRMKLPGSHYEPCYTLG</sequence>
<dbReference type="OrthoDB" id="9801098at2"/>
<evidence type="ECO:0000256" key="1">
    <source>
        <dbReference type="ARBA" id="ARBA00000274"/>
    </source>
</evidence>
<protein>
    <recommendedName>
        <fullName evidence="3">AMP nucleosidase</fullName>
        <ecNumber evidence="2">3.2.2.4</ecNumber>
    </recommendedName>
    <alternativeName>
        <fullName evidence="3">AMP nucleosidase</fullName>
    </alternativeName>
</protein>
<dbReference type="InterPro" id="IPR027820">
    <property type="entry name" value="PpnN_N"/>
</dbReference>
<evidence type="ECO:0000259" key="5">
    <source>
        <dbReference type="Pfam" id="PF14793"/>
    </source>
</evidence>
<gene>
    <name evidence="6" type="ORF">BCL93_10743</name>
    <name evidence="7" type="ORF">SAMN05216571_103275</name>
</gene>
<name>A0A1G7QIC0_9GAMM</name>
<reference evidence="7 8" key="1">
    <citation type="submission" date="2016-10" db="EMBL/GenBank/DDBJ databases">
        <authorList>
            <person name="de Groot N.N."/>
        </authorList>
    </citation>
    <scope>NUCLEOTIDE SEQUENCE [LARGE SCALE GENOMIC DNA]</scope>
    <source>
        <strain evidence="7 8">BH539</strain>
    </source>
</reference>
<accession>A0A1G7QIC0</accession>
<evidence type="ECO:0000313" key="7">
    <source>
        <dbReference type="EMBL" id="SDF98263.1"/>
    </source>
</evidence>
<evidence type="ECO:0000313" key="8">
    <source>
        <dbReference type="Proteomes" id="UP000198641"/>
    </source>
</evidence>
<keyword evidence="8" id="KW-1185">Reference proteome</keyword>
<dbReference type="GO" id="GO:0005829">
    <property type="term" value="C:cytosol"/>
    <property type="evidence" value="ECO:0007669"/>
    <property type="project" value="TreeGrafter"/>
</dbReference>
<dbReference type="NCBIfam" id="NF038390">
    <property type="entry name" value="Nsidase_PpnN"/>
    <property type="match status" value="1"/>
</dbReference>
<dbReference type="STRING" id="284577.SAMN05216571_103275"/>
<reference evidence="6 9" key="2">
    <citation type="submission" date="2018-06" db="EMBL/GenBank/DDBJ databases">
        <title>Comparative analysis of microorganisms from saline springs in Andes Mountain Range, Colombia.</title>
        <authorList>
            <person name="Rubin E."/>
        </authorList>
    </citation>
    <scope>NUCLEOTIDE SEQUENCE [LARGE SCALE GENOMIC DNA]</scope>
    <source>
        <strain evidence="6 9">USBA-857</strain>
    </source>
</reference>
<evidence type="ECO:0000313" key="6">
    <source>
        <dbReference type="EMBL" id="RAR60239.1"/>
    </source>
</evidence>
<proteinExistence type="predicted"/>
<dbReference type="InterPro" id="IPR021826">
    <property type="entry name" value="PpnN_C"/>
</dbReference>
<evidence type="ECO:0000256" key="2">
    <source>
        <dbReference type="ARBA" id="ARBA00011985"/>
    </source>
</evidence>
<dbReference type="InterPro" id="IPR052341">
    <property type="entry name" value="LOG_family_nucleotidases"/>
</dbReference>
<evidence type="ECO:0000259" key="4">
    <source>
        <dbReference type="Pfam" id="PF11892"/>
    </source>
</evidence>
<feature type="domain" description="Pyrimidine/purine nucleotide 5'-monophosphate nucleosidase N-terminal" evidence="5">
    <location>
        <begin position="8"/>
        <end position="114"/>
    </location>
</feature>
<dbReference type="EMBL" id="FNCI01000003">
    <property type="protein sequence ID" value="SDF98263.1"/>
    <property type="molecule type" value="Genomic_DNA"/>
</dbReference>
<dbReference type="Pfam" id="PF14793">
    <property type="entry name" value="DUF4478"/>
    <property type="match status" value="1"/>
</dbReference>
<dbReference type="InterPro" id="IPR037153">
    <property type="entry name" value="PpnN-like_sf"/>
</dbReference>
<evidence type="ECO:0000313" key="9">
    <source>
        <dbReference type="Proteomes" id="UP000249700"/>
    </source>
</evidence>
<organism evidence="7 8">
    <name type="scientific">Onishia taeanensis</name>
    <dbReference type="NCBI Taxonomy" id="284577"/>
    <lineage>
        <taxon>Bacteria</taxon>
        <taxon>Pseudomonadati</taxon>
        <taxon>Pseudomonadota</taxon>
        <taxon>Gammaproteobacteria</taxon>
        <taxon>Oceanospirillales</taxon>
        <taxon>Halomonadaceae</taxon>
        <taxon>Onishia</taxon>
    </lineage>
</organism>
<comment type="catalytic activity">
    <reaction evidence="1">
        <text>AMP + H2O = D-ribose 5-phosphate + adenine</text>
        <dbReference type="Rhea" id="RHEA:20129"/>
        <dbReference type="ChEBI" id="CHEBI:15377"/>
        <dbReference type="ChEBI" id="CHEBI:16708"/>
        <dbReference type="ChEBI" id="CHEBI:78346"/>
        <dbReference type="ChEBI" id="CHEBI:456215"/>
        <dbReference type="EC" id="3.2.2.4"/>
    </reaction>
</comment>
<feature type="domain" description="Pyrimidine/purine nucleotide 5'-monophosphate nucleosidase C-terminal" evidence="4">
    <location>
        <begin position="334"/>
        <end position="453"/>
    </location>
</feature>
<dbReference type="EC" id="3.2.2.4" evidence="2"/>
<dbReference type="SUPFAM" id="SSF102405">
    <property type="entry name" value="MCP/YpsA-like"/>
    <property type="match status" value="1"/>
</dbReference>
<dbReference type="PANTHER" id="PTHR43393">
    <property type="entry name" value="CYTOKININ RIBOSIDE 5'-MONOPHOSPHATE PHOSPHORIBOHYDROLASE"/>
    <property type="match status" value="1"/>
</dbReference>
<dbReference type="PANTHER" id="PTHR43393:SF1">
    <property type="entry name" value="PYRIMIDINE_PURINE NUCLEOTIDE 5'-MONOPHOSPHATE NUCLEOSIDASE"/>
    <property type="match status" value="1"/>
</dbReference>
<dbReference type="Proteomes" id="UP000198641">
    <property type="component" value="Unassembled WGS sequence"/>
</dbReference>
<dbReference type="Pfam" id="PF11892">
    <property type="entry name" value="PpnN_C"/>
    <property type="match status" value="1"/>
</dbReference>
<dbReference type="Gene3D" id="3.30.1850.10">
    <property type="entry name" value="MoCo carrier protein-like"/>
    <property type="match status" value="1"/>
</dbReference>